<dbReference type="Proteomes" id="UP000799441">
    <property type="component" value="Unassembled WGS sequence"/>
</dbReference>
<evidence type="ECO:0000313" key="3">
    <source>
        <dbReference type="Proteomes" id="UP000799441"/>
    </source>
</evidence>
<evidence type="ECO:0000256" key="1">
    <source>
        <dbReference type="SAM" id="Phobius"/>
    </source>
</evidence>
<reference evidence="2" key="1">
    <citation type="journal article" date="2020" name="Stud. Mycol.">
        <title>101 Dothideomycetes genomes: a test case for predicting lifestyles and emergence of pathogens.</title>
        <authorList>
            <person name="Haridas S."/>
            <person name="Albert R."/>
            <person name="Binder M."/>
            <person name="Bloem J."/>
            <person name="Labutti K."/>
            <person name="Salamov A."/>
            <person name="Andreopoulos B."/>
            <person name="Baker S."/>
            <person name="Barry K."/>
            <person name="Bills G."/>
            <person name="Bluhm B."/>
            <person name="Cannon C."/>
            <person name="Castanera R."/>
            <person name="Culley D."/>
            <person name="Daum C."/>
            <person name="Ezra D."/>
            <person name="Gonzalez J."/>
            <person name="Henrissat B."/>
            <person name="Kuo A."/>
            <person name="Liang C."/>
            <person name="Lipzen A."/>
            <person name="Lutzoni F."/>
            <person name="Magnuson J."/>
            <person name="Mondo S."/>
            <person name="Nolan M."/>
            <person name="Ohm R."/>
            <person name="Pangilinan J."/>
            <person name="Park H.-J."/>
            <person name="Ramirez L."/>
            <person name="Alfaro M."/>
            <person name="Sun H."/>
            <person name="Tritt A."/>
            <person name="Yoshinaga Y."/>
            <person name="Zwiers L.-H."/>
            <person name="Turgeon B."/>
            <person name="Goodwin S."/>
            <person name="Spatafora J."/>
            <person name="Crous P."/>
            <person name="Grigoriev I."/>
        </authorList>
    </citation>
    <scope>NUCLEOTIDE SEQUENCE</scope>
    <source>
        <strain evidence="2">CBS 116435</strain>
    </source>
</reference>
<keyword evidence="3" id="KW-1185">Reference proteome</keyword>
<dbReference type="EMBL" id="MU003862">
    <property type="protein sequence ID" value="KAF2716766.1"/>
    <property type="molecule type" value="Genomic_DNA"/>
</dbReference>
<comment type="caution">
    <text evidence="2">The sequence shown here is derived from an EMBL/GenBank/DDBJ whole genome shotgun (WGS) entry which is preliminary data.</text>
</comment>
<keyword evidence="1" id="KW-0812">Transmembrane</keyword>
<proteinExistence type="predicted"/>
<protein>
    <submittedName>
        <fullName evidence="2">Uncharacterized protein</fullName>
    </submittedName>
</protein>
<name>A0A9P4Q1I3_9PEZI</name>
<dbReference type="AlphaFoldDB" id="A0A9P4Q1I3"/>
<feature type="transmembrane region" description="Helical" evidence="1">
    <location>
        <begin position="6"/>
        <end position="25"/>
    </location>
</feature>
<accession>A0A9P4Q1I3</accession>
<sequence>MGSWVRFPASPFLSCFAHVVNYILFAHHGRGLNRMNEQMDLIGLMVSVDPLLTSQTYRPKWLFKSMPASMYCIST</sequence>
<evidence type="ECO:0000313" key="2">
    <source>
        <dbReference type="EMBL" id="KAF2716766.1"/>
    </source>
</evidence>
<keyword evidence="1" id="KW-0472">Membrane</keyword>
<keyword evidence="1" id="KW-1133">Transmembrane helix</keyword>
<gene>
    <name evidence="2" type="ORF">K431DRAFT_170651</name>
</gene>
<organism evidence="2 3">
    <name type="scientific">Polychaeton citri CBS 116435</name>
    <dbReference type="NCBI Taxonomy" id="1314669"/>
    <lineage>
        <taxon>Eukaryota</taxon>
        <taxon>Fungi</taxon>
        <taxon>Dikarya</taxon>
        <taxon>Ascomycota</taxon>
        <taxon>Pezizomycotina</taxon>
        <taxon>Dothideomycetes</taxon>
        <taxon>Dothideomycetidae</taxon>
        <taxon>Capnodiales</taxon>
        <taxon>Capnodiaceae</taxon>
        <taxon>Polychaeton</taxon>
    </lineage>
</organism>